<sequence>MMQQCKTCKKYKGDCGNHFKDEFNHIDFDIPSEYACDQYGNCVSFEETRTKYQIALTNILENESKIKMYVNTQVLIEALTRVINEDKK</sequence>
<protein>
    <submittedName>
        <fullName evidence="1">RNA polymerase Rpb1-like protein</fullName>
    </submittedName>
</protein>
<name>A0A8S5SV86_9CAUD</name>
<organism evidence="1">
    <name type="scientific">Siphoviridae sp. ctqPo10</name>
    <dbReference type="NCBI Taxonomy" id="2827948"/>
    <lineage>
        <taxon>Viruses</taxon>
        <taxon>Duplodnaviria</taxon>
        <taxon>Heunggongvirae</taxon>
        <taxon>Uroviricota</taxon>
        <taxon>Caudoviricetes</taxon>
    </lineage>
</organism>
<accession>A0A8S5SV86</accession>
<dbReference type="EMBL" id="BK032682">
    <property type="protein sequence ID" value="DAF54707.1"/>
    <property type="molecule type" value="Genomic_DNA"/>
</dbReference>
<reference evidence="1" key="1">
    <citation type="journal article" date="2021" name="Proc. Natl. Acad. Sci. U.S.A.">
        <title>A Catalog of Tens of Thousands of Viruses from Human Metagenomes Reveals Hidden Associations with Chronic Diseases.</title>
        <authorList>
            <person name="Tisza M.J."/>
            <person name="Buck C.B."/>
        </authorList>
    </citation>
    <scope>NUCLEOTIDE SEQUENCE</scope>
    <source>
        <strain evidence="1">CtqPo10</strain>
    </source>
</reference>
<proteinExistence type="predicted"/>
<evidence type="ECO:0000313" key="1">
    <source>
        <dbReference type="EMBL" id="DAF54707.1"/>
    </source>
</evidence>